<keyword evidence="6" id="KW-0804">Transcription</keyword>
<evidence type="ECO:0000313" key="10">
    <source>
        <dbReference type="EMBL" id="CAD7644922.1"/>
    </source>
</evidence>
<accession>A0A7R9LNS8</accession>
<evidence type="ECO:0000256" key="3">
    <source>
        <dbReference type="ARBA" id="ARBA00022833"/>
    </source>
</evidence>
<evidence type="ECO:0000256" key="8">
    <source>
        <dbReference type="ARBA" id="ARBA00023242"/>
    </source>
</evidence>
<dbReference type="InterPro" id="IPR013088">
    <property type="entry name" value="Znf_NHR/GATA"/>
</dbReference>
<keyword evidence="1" id="KW-0479">Metal-binding</keyword>
<keyword evidence="8" id="KW-0539">Nucleus</keyword>
<dbReference type="SUPFAM" id="SSF57716">
    <property type="entry name" value="Glucocorticoid receptor-like (DNA-binding domain)"/>
    <property type="match status" value="1"/>
</dbReference>
<dbReference type="GO" id="GO:0008270">
    <property type="term" value="F:zinc ion binding"/>
    <property type="evidence" value="ECO:0007669"/>
    <property type="project" value="UniProtKB-KW"/>
</dbReference>
<dbReference type="Proteomes" id="UP000728032">
    <property type="component" value="Unassembled WGS sequence"/>
</dbReference>
<gene>
    <name evidence="10" type="ORF">ONB1V03_LOCUS4937</name>
</gene>
<dbReference type="Gene3D" id="1.10.565.10">
    <property type="entry name" value="Retinoid X Receptor"/>
    <property type="match status" value="1"/>
</dbReference>
<keyword evidence="7" id="KW-0675">Receptor</keyword>
<dbReference type="GO" id="GO:0045944">
    <property type="term" value="P:positive regulation of transcription by RNA polymerase II"/>
    <property type="evidence" value="ECO:0007669"/>
    <property type="project" value="TreeGrafter"/>
</dbReference>
<dbReference type="EMBL" id="OC916669">
    <property type="protein sequence ID" value="CAD7644922.1"/>
    <property type="molecule type" value="Genomic_DNA"/>
</dbReference>
<evidence type="ECO:0000256" key="5">
    <source>
        <dbReference type="ARBA" id="ARBA00023125"/>
    </source>
</evidence>
<dbReference type="OrthoDB" id="6532571at2759"/>
<sequence>MNKSYNCPSNGKCNINQLTRGVCKKCRLHKCLAVGMRKEFIRSTEENQRRKQLIKENKLKQQQQENYKGLNQLECTRVTELMGAANIFSTPAVKKEFILKMQSLEHLLKDYSYVNDNMVRNIVSYSKCLNGFNNICSEDQLALIKYGSYDLNSFRCLRFYDRHTECFVIPVTTDLTLEMNLSIFNHHNNFQYNKLLKYYFDKFLSDCDYSDTIATELLMAIILFNPDRPNLLHRHVVQLERQLYVYLMQSNFGISIWIGFGIRNRTTIGVRNLIGFGICNSANFGISNGVGFGVNNGANFGVNNGANFGIFFGVSNWISIEISNGANFGIINGIGFGISNGSGFRDNNGTNFRIINRIGFGSSNWIRFGISNGTNFGISNWIGFGTGSGTNFSSDSANGFSTRVDRRVYCRGAGTHSSLHYFYY</sequence>
<dbReference type="Gene3D" id="3.30.50.10">
    <property type="entry name" value="Erythroid Transcription Factor GATA-1, subunit A"/>
    <property type="match status" value="1"/>
</dbReference>
<dbReference type="GO" id="GO:0000122">
    <property type="term" value="P:negative regulation of transcription by RNA polymerase II"/>
    <property type="evidence" value="ECO:0007669"/>
    <property type="project" value="TreeGrafter"/>
</dbReference>
<protein>
    <recommendedName>
        <fullName evidence="9">Nuclear receptor domain-containing protein</fullName>
    </recommendedName>
</protein>
<dbReference type="PANTHER" id="PTHR24082:SF283">
    <property type="entry name" value="NUCLEAR HORMONE RECEPTOR HR96"/>
    <property type="match status" value="1"/>
</dbReference>
<keyword evidence="5" id="KW-0238">DNA-binding</keyword>
<dbReference type="InterPro" id="IPR001628">
    <property type="entry name" value="Znf_hrmn_rcpt"/>
</dbReference>
<name>A0A7R9LNS8_9ACAR</name>
<dbReference type="InterPro" id="IPR001723">
    <property type="entry name" value="Nuclear_hrmn_rcpt"/>
</dbReference>
<keyword evidence="3" id="KW-0862">Zinc</keyword>
<dbReference type="InterPro" id="IPR050234">
    <property type="entry name" value="Nuclear_hormone_rcpt_NR1"/>
</dbReference>
<dbReference type="PRINTS" id="PR00398">
    <property type="entry name" value="STRDHORMONER"/>
</dbReference>
<dbReference type="SMART" id="SM00399">
    <property type="entry name" value="ZnF_C4"/>
    <property type="match status" value="1"/>
</dbReference>
<reference evidence="10" key="1">
    <citation type="submission" date="2020-11" db="EMBL/GenBank/DDBJ databases">
        <authorList>
            <person name="Tran Van P."/>
        </authorList>
    </citation>
    <scope>NUCLEOTIDE SEQUENCE</scope>
</reference>
<dbReference type="GO" id="GO:0000978">
    <property type="term" value="F:RNA polymerase II cis-regulatory region sequence-specific DNA binding"/>
    <property type="evidence" value="ECO:0007669"/>
    <property type="project" value="TreeGrafter"/>
</dbReference>
<dbReference type="GO" id="GO:0004879">
    <property type="term" value="F:nuclear receptor activity"/>
    <property type="evidence" value="ECO:0007669"/>
    <property type="project" value="TreeGrafter"/>
</dbReference>
<dbReference type="GO" id="GO:0030154">
    <property type="term" value="P:cell differentiation"/>
    <property type="evidence" value="ECO:0007669"/>
    <property type="project" value="TreeGrafter"/>
</dbReference>
<dbReference type="EMBL" id="CAJPVJ010001844">
    <property type="protein sequence ID" value="CAG2165395.1"/>
    <property type="molecule type" value="Genomic_DNA"/>
</dbReference>
<proteinExistence type="predicted"/>
<evidence type="ECO:0000313" key="11">
    <source>
        <dbReference type="Proteomes" id="UP000728032"/>
    </source>
</evidence>
<feature type="domain" description="Nuclear receptor" evidence="9">
    <location>
        <begin position="1"/>
        <end position="43"/>
    </location>
</feature>
<dbReference type="SUPFAM" id="SSF48508">
    <property type="entry name" value="Nuclear receptor ligand-binding domain"/>
    <property type="match status" value="1"/>
</dbReference>
<evidence type="ECO:0000259" key="9">
    <source>
        <dbReference type="PROSITE" id="PS51030"/>
    </source>
</evidence>
<keyword evidence="2" id="KW-0863">Zinc-finger</keyword>
<dbReference type="InterPro" id="IPR035500">
    <property type="entry name" value="NHR-like_dom_sf"/>
</dbReference>
<dbReference type="PANTHER" id="PTHR24082">
    <property type="entry name" value="NUCLEAR HORMONE RECEPTOR"/>
    <property type="match status" value="1"/>
</dbReference>
<evidence type="ECO:0000256" key="1">
    <source>
        <dbReference type="ARBA" id="ARBA00022723"/>
    </source>
</evidence>
<dbReference type="Pfam" id="PF00105">
    <property type="entry name" value="zf-C4"/>
    <property type="match status" value="1"/>
</dbReference>
<organism evidence="10">
    <name type="scientific">Oppiella nova</name>
    <dbReference type="NCBI Taxonomy" id="334625"/>
    <lineage>
        <taxon>Eukaryota</taxon>
        <taxon>Metazoa</taxon>
        <taxon>Ecdysozoa</taxon>
        <taxon>Arthropoda</taxon>
        <taxon>Chelicerata</taxon>
        <taxon>Arachnida</taxon>
        <taxon>Acari</taxon>
        <taxon>Acariformes</taxon>
        <taxon>Sarcoptiformes</taxon>
        <taxon>Oribatida</taxon>
        <taxon>Brachypylina</taxon>
        <taxon>Oppioidea</taxon>
        <taxon>Oppiidae</taxon>
        <taxon>Oppiella</taxon>
    </lineage>
</organism>
<feature type="non-terminal residue" evidence="10">
    <location>
        <position position="1"/>
    </location>
</feature>
<dbReference type="AlphaFoldDB" id="A0A7R9LNS8"/>
<keyword evidence="4" id="KW-0805">Transcription regulation</keyword>
<evidence type="ECO:0000256" key="4">
    <source>
        <dbReference type="ARBA" id="ARBA00023015"/>
    </source>
</evidence>
<dbReference type="PROSITE" id="PS51030">
    <property type="entry name" value="NUCLEAR_REC_DBD_2"/>
    <property type="match status" value="1"/>
</dbReference>
<keyword evidence="11" id="KW-1185">Reference proteome</keyword>
<evidence type="ECO:0000256" key="2">
    <source>
        <dbReference type="ARBA" id="ARBA00022771"/>
    </source>
</evidence>
<evidence type="ECO:0000256" key="6">
    <source>
        <dbReference type="ARBA" id="ARBA00023163"/>
    </source>
</evidence>
<evidence type="ECO:0000256" key="7">
    <source>
        <dbReference type="ARBA" id="ARBA00023170"/>
    </source>
</evidence>